<dbReference type="KEGG" id="bcom:BAUCODRAFT_149622"/>
<dbReference type="HOGENOM" id="CLU_2687431_0_0_1"/>
<dbReference type="RefSeq" id="XP_007678331.1">
    <property type="nucleotide sequence ID" value="XM_007680141.1"/>
</dbReference>
<sequence>MARAEERLNQLQAQPNASITGTALGQPSFIKYMSIDTHADAANFEATTNGLFQAGGASVAQQNQHQETDWSADS</sequence>
<dbReference type="EMBL" id="KB445558">
    <property type="protein sequence ID" value="EMC94474.1"/>
    <property type="molecule type" value="Genomic_DNA"/>
</dbReference>
<keyword evidence="3" id="KW-1185">Reference proteome</keyword>
<organism evidence="2 3">
    <name type="scientific">Baudoinia panamericana (strain UAMH 10762)</name>
    <name type="common">Angels' share fungus</name>
    <name type="synonym">Baudoinia compniacensis (strain UAMH 10762)</name>
    <dbReference type="NCBI Taxonomy" id="717646"/>
    <lineage>
        <taxon>Eukaryota</taxon>
        <taxon>Fungi</taxon>
        <taxon>Dikarya</taxon>
        <taxon>Ascomycota</taxon>
        <taxon>Pezizomycotina</taxon>
        <taxon>Dothideomycetes</taxon>
        <taxon>Dothideomycetidae</taxon>
        <taxon>Mycosphaerellales</taxon>
        <taxon>Teratosphaeriaceae</taxon>
        <taxon>Baudoinia</taxon>
    </lineage>
</organism>
<feature type="compositionally biased region" description="Polar residues" evidence="1">
    <location>
        <begin position="9"/>
        <end position="20"/>
    </location>
</feature>
<proteinExistence type="predicted"/>
<dbReference type="AlphaFoldDB" id="M2N616"/>
<name>M2N616_BAUPA</name>
<gene>
    <name evidence="2" type="ORF">BAUCODRAFT_149622</name>
</gene>
<protein>
    <submittedName>
        <fullName evidence="2">Uncharacterized protein</fullName>
    </submittedName>
</protein>
<evidence type="ECO:0000256" key="1">
    <source>
        <dbReference type="SAM" id="MobiDB-lite"/>
    </source>
</evidence>
<accession>M2N616</accession>
<dbReference type="GeneID" id="19108976"/>
<reference evidence="2 3" key="1">
    <citation type="journal article" date="2012" name="PLoS Pathog.">
        <title>Diverse lifestyles and strategies of plant pathogenesis encoded in the genomes of eighteen Dothideomycetes fungi.</title>
        <authorList>
            <person name="Ohm R.A."/>
            <person name="Feau N."/>
            <person name="Henrissat B."/>
            <person name="Schoch C.L."/>
            <person name="Horwitz B.A."/>
            <person name="Barry K.W."/>
            <person name="Condon B.J."/>
            <person name="Copeland A.C."/>
            <person name="Dhillon B."/>
            <person name="Glaser F."/>
            <person name="Hesse C.N."/>
            <person name="Kosti I."/>
            <person name="LaButti K."/>
            <person name="Lindquist E.A."/>
            <person name="Lucas S."/>
            <person name="Salamov A.A."/>
            <person name="Bradshaw R.E."/>
            <person name="Ciuffetti L."/>
            <person name="Hamelin R.C."/>
            <person name="Kema G.H.J."/>
            <person name="Lawrence C."/>
            <person name="Scott J.A."/>
            <person name="Spatafora J.W."/>
            <person name="Turgeon B.G."/>
            <person name="de Wit P.J.G.M."/>
            <person name="Zhong S."/>
            <person name="Goodwin S.B."/>
            <person name="Grigoriev I.V."/>
        </authorList>
    </citation>
    <scope>NUCLEOTIDE SEQUENCE [LARGE SCALE GENOMIC DNA]</scope>
    <source>
        <strain evidence="2 3">UAMH 10762</strain>
    </source>
</reference>
<dbReference type="Proteomes" id="UP000011761">
    <property type="component" value="Unassembled WGS sequence"/>
</dbReference>
<evidence type="ECO:0000313" key="2">
    <source>
        <dbReference type="EMBL" id="EMC94474.1"/>
    </source>
</evidence>
<evidence type="ECO:0000313" key="3">
    <source>
        <dbReference type="Proteomes" id="UP000011761"/>
    </source>
</evidence>
<feature type="region of interest" description="Disordered" evidence="1">
    <location>
        <begin position="1"/>
        <end position="20"/>
    </location>
</feature>